<keyword evidence="2" id="KW-0812">Transmembrane</keyword>
<evidence type="ECO:0000256" key="2">
    <source>
        <dbReference type="SAM" id="Phobius"/>
    </source>
</evidence>
<protein>
    <submittedName>
        <fullName evidence="4">Glycosyl transferase family 2 protein</fullName>
    </submittedName>
</protein>
<dbReference type="InterPro" id="IPR001173">
    <property type="entry name" value="Glyco_trans_2-like"/>
</dbReference>
<comment type="caution">
    <text evidence="4">The sequence shown here is derived from an EMBL/GenBank/DDBJ whole genome shotgun (WGS) entry which is preliminary data.</text>
</comment>
<feature type="domain" description="Glycosyltransferase 2-like" evidence="3">
    <location>
        <begin position="6"/>
        <end position="167"/>
    </location>
</feature>
<gene>
    <name evidence="4" type="ORF">BREU_0187</name>
</gene>
<feature type="transmembrane region" description="Helical" evidence="2">
    <location>
        <begin position="235"/>
        <end position="255"/>
    </location>
</feature>
<dbReference type="STRING" id="1437610.BREU_0187"/>
<dbReference type="GO" id="GO:0016740">
    <property type="term" value="F:transferase activity"/>
    <property type="evidence" value="ECO:0007669"/>
    <property type="project" value="UniProtKB-KW"/>
</dbReference>
<reference evidence="4 5" key="1">
    <citation type="submission" date="2014-03" db="EMBL/GenBank/DDBJ databases">
        <title>Genomics of Bifidobacteria.</title>
        <authorList>
            <person name="Ventura M."/>
            <person name="Milani C."/>
            <person name="Lugli G.A."/>
        </authorList>
    </citation>
    <scope>NUCLEOTIDE SEQUENCE [LARGE SCALE GENOMIC DNA]</scope>
    <source>
        <strain evidence="4 5">DSM 23975</strain>
    </source>
</reference>
<sequence>MHVFVQIPCLNEAKTLPMVMERMPKSIPGVDRLDVMIVDDGCTDDTVAVARALGIRHIVHHSGTMGLARAFRDGVDYALKHGADIVVNTDGDNQYPSERIGDLVRPIIEGKADIVVGDRQTDTIKEFGPFKKLMQRFGSWVVNAAAGGTHIPDAASGFRAYSKRALIQLNILTEFSYCMETIIQAGYKRIAITSIPIVTNPKTRNSRLFHNIFEHMGKSAGAIVRSFLMFRAHTVFTWSAIVPGLLAAIIFIRYLTFFFAGQGRGHMQSLLLGVMLFIWMVISLLLLIISEVMRTQRKLQEDQLERVKEIEYSPAARALWGGTLHQDAADPQQSCAEWKATR</sequence>
<evidence type="ECO:0000256" key="1">
    <source>
        <dbReference type="ARBA" id="ARBA00006739"/>
    </source>
</evidence>
<dbReference type="InterPro" id="IPR029044">
    <property type="entry name" value="Nucleotide-diphossugar_trans"/>
</dbReference>
<dbReference type="InterPro" id="IPR050256">
    <property type="entry name" value="Glycosyltransferase_2"/>
</dbReference>
<dbReference type="Proteomes" id="UP000028984">
    <property type="component" value="Unassembled WGS sequence"/>
</dbReference>
<accession>A0A087CV63</accession>
<dbReference type="eggNOG" id="COG1215">
    <property type="taxonomic scope" value="Bacteria"/>
</dbReference>
<dbReference type="EMBL" id="JGZK01000003">
    <property type="protein sequence ID" value="KFI87163.1"/>
    <property type="molecule type" value="Genomic_DNA"/>
</dbReference>
<dbReference type="CDD" id="cd04179">
    <property type="entry name" value="DPM_DPG-synthase_like"/>
    <property type="match status" value="1"/>
</dbReference>
<evidence type="ECO:0000259" key="3">
    <source>
        <dbReference type="Pfam" id="PF00535"/>
    </source>
</evidence>
<keyword evidence="5" id="KW-1185">Reference proteome</keyword>
<keyword evidence="4" id="KW-0808">Transferase</keyword>
<comment type="similarity">
    <text evidence="1">Belongs to the glycosyltransferase 2 family.</text>
</comment>
<dbReference type="OrthoDB" id="9810303at2"/>
<dbReference type="Gene3D" id="3.90.550.10">
    <property type="entry name" value="Spore Coat Polysaccharide Biosynthesis Protein SpsA, Chain A"/>
    <property type="match status" value="1"/>
</dbReference>
<organism evidence="4 5">
    <name type="scientific">Bifidobacterium reuteri DSM 23975</name>
    <dbReference type="NCBI Taxonomy" id="1437610"/>
    <lineage>
        <taxon>Bacteria</taxon>
        <taxon>Bacillati</taxon>
        <taxon>Actinomycetota</taxon>
        <taxon>Actinomycetes</taxon>
        <taxon>Bifidobacteriales</taxon>
        <taxon>Bifidobacteriaceae</taxon>
        <taxon>Bifidobacterium</taxon>
    </lineage>
</organism>
<feature type="transmembrane region" description="Helical" evidence="2">
    <location>
        <begin position="267"/>
        <end position="289"/>
    </location>
</feature>
<dbReference type="PANTHER" id="PTHR48090">
    <property type="entry name" value="UNDECAPRENYL-PHOSPHATE 4-DEOXY-4-FORMAMIDO-L-ARABINOSE TRANSFERASE-RELATED"/>
    <property type="match status" value="1"/>
</dbReference>
<name>A0A087CV63_9BIFI</name>
<proteinExistence type="inferred from homology"/>
<dbReference type="AlphaFoldDB" id="A0A087CV63"/>
<keyword evidence="2" id="KW-1133">Transmembrane helix</keyword>
<dbReference type="Pfam" id="PF00535">
    <property type="entry name" value="Glycos_transf_2"/>
    <property type="match status" value="1"/>
</dbReference>
<evidence type="ECO:0000313" key="5">
    <source>
        <dbReference type="Proteomes" id="UP000028984"/>
    </source>
</evidence>
<evidence type="ECO:0000313" key="4">
    <source>
        <dbReference type="EMBL" id="KFI87163.1"/>
    </source>
</evidence>
<dbReference type="PANTHER" id="PTHR48090:SF7">
    <property type="entry name" value="RFBJ PROTEIN"/>
    <property type="match status" value="1"/>
</dbReference>
<keyword evidence="2" id="KW-0472">Membrane</keyword>
<dbReference type="SUPFAM" id="SSF53448">
    <property type="entry name" value="Nucleotide-diphospho-sugar transferases"/>
    <property type="match status" value="1"/>
</dbReference>